<evidence type="ECO:0000256" key="2">
    <source>
        <dbReference type="ARBA" id="ARBA00004370"/>
    </source>
</evidence>
<evidence type="ECO:0000256" key="9">
    <source>
        <dbReference type="ARBA" id="ARBA00023136"/>
    </source>
</evidence>
<dbReference type="Gene3D" id="1.10.630.10">
    <property type="entry name" value="Cytochrome P450"/>
    <property type="match status" value="1"/>
</dbReference>
<gene>
    <name evidence="12" type="ORF">HID58_054107</name>
</gene>
<keyword evidence="6" id="KW-0560">Oxidoreductase</keyword>
<feature type="compositionally biased region" description="Basic and acidic residues" evidence="10">
    <location>
        <begin position="761"/>
        <end position="778"/>
    </location>
</feature>
<feature type="compositionally biased region" description="Basic and acidic residues" evidence="10">
    <location>
        <begin position="606"/>
        <end position="622"/>
    </location>
</feature>
<keyword evidence="13" id="KW-1185">Reference proteome</keyword>
<comment type="cofactor">
    <cofactor evidence="1">
        <name>heme</name>
        <dbReference type="ChEBI" id="CHEBI:30413"/>
    </cofactor>
</comment>
<evidence type="ECO:0000313" key="12">
    <source>
        <dbReference type="EMBL" id="KAH0891678.1"/>
    </source>
</evidence>
<evidence type="ECO:0000256" key="8">
    <source>
        <dbReference type="ARBA" id="ARBA00023033"/>
    </source>
</evidence>
<dbReference type="PANTHER" id="PTHR47943:SF8">
    <property type="entry name" value="CYTOCHROME P450"/>
    <property type="match status" value="1"/>
</dbReference>
<evidence type="ECO:0000256" key="10">
    <source>
        <dbReference type="SAM" id="MobiDB-lite"/>
    </source>
</evidence>
<keyword evidence="5" id="KW-0479">Metal-binding</keyword>
<feature type="compositionally biased region" description="Acidic residues" evidence="10">
    <location>
        <begin position="779"/>
        <end position="791"/>
    </location>
</feature>
<sequence>MAATISFDFQNYLLIIFLCSLAAIYIFARFFKKPKDGFDLPPSPPSLPIIGHLYLFLSPLIHKSLQRISNKYGPLLHLRIFNYTILLVSSPTALYEIIKAHDVNMSSRGLAPFKESLTFGTSGFVMAPYGDYWKFMKKLVVMNLTGMQTQQQSRSARAVEVERLYMKLLDKSRKKESVDIHKEVKGLVSNILFKMTLGRSCLEENSEAEKVTQLSDQIFILSKKLFLAHILKEPLEKIGISLYRKETMSVSDKLDELLERIIGERKEKLDKDQGTDLLDTLLSAYRDENAEYKLTMNHIKAVFGRNSRLHRFFFSFVSSSVLIKTSSSESTSFILIMAGNRGGKKKTTKKNGKSTTAPVAEEHVEELSDGNNSDDMCGPPSEGMKGLKRKRPSTGGGVSSRTRARKAVSNGNEPVREESNPVRGTSVVSLSLDPESEGMSAVSSKSMLKGVEERIMKAMEEGFSGINLTVETKLEAMNLRMGKLEKYQRVLKKKAKKIEDKLTSIESKGNENEEYTQWNDFDYGRDHGKDRDMAEAEKDETGKKINEEGEEDEENSGKDEEDEENSEKGEEEKDQEPEKDKENSDSVEKGEEYVEESDEENSLLRLQERVRVQAEEFWRTIDDDSEAEEEVEKEGEEEVEKEGEEEGEKEVQEEEEDEKEAEKEVQEAKEGEEESAKEAEKEAEKEVQEEKEAEKEESKGTPTSTGVIVITPRGRTKAAAARKAISISPEIVVVTGIAELAEKEVEVEATHTEQEAIQTEIVEKEAEVTEKDVELAEKEDQDVDEEEEKAEESDKNPDVDQDVEEEEEKAEESDSYPDVDQDVEEEEEKTEKSEDNPVESPSEKHAELAEKSVESDVDLDVEEEEEKAEEIEDNLVESPAKKQTELAEKSIEVELKTKRKPRVKVIAVPYGIPRAERLAKMRAEAEKKKARAEKKKAKADGAPKKKGRPKKTEATLKPCTPLPEKRKSEPSRWVQSPFTEGKTDELEVPKKKLKTKT</sequence>
<evidence type="ECO:0000256" key="4">
    <source>
        <dbReference type="ARBA" id="ARBA00022617"/>
    </source>
</evidence>
<protein>
    <submittedName>
        <fullName evidence="12">Uncharacterized protein</fullName>
    </submittedName>
</protein>
<organism evidence="12 13">
    <name type="scientific">Brassica napus</name>
    <name type="common">Rape</name>
    <dbReference type="NCBI Taxonomy" id="3708"/>
    <lineage>
        <taxon>Eukaryota</taxon>
        <taxon>Viridiplantae</taxon>
        <taxon>Streptophyta</taxon>
        <taxon>Embryophyta</taxon>
        <taxon>Tracheophyta</taxon>
        <taxon>Spermatophyta</taxon>
        <taxon>Magnoliopsida</taxon>
        <taxon>eudicotyledons</taxon>
        <taxon>Gunneridae</taxon>
        <taxon>Pentapetalae</taxon>
        <taxon>rosids</taxon>
        <taxon>malvids</taxon>
        <taxon>Brassicales</taxon>
        <taxon>Brassicaceae</taxon>
        <taxon>Brassiceae</taxon>
        <taxon>Brassica</taxon>
    </lineage>
</organism>
<dbReference type="SUPFAM" id="SSF48264">
    <property type="entry name" value="Cytochrome P450"/>
    <property type="match status" value="1"/>
</dbReference>
<comment type="caution">
    <text evidence="12">The sequence shown here is derived from an EMBL/GenBank/DDBJ whole genome shotgun (WGS) entry which is preliminary data.</text>
</comment>
<evidence type="ECO:0000256" key="7">
    <source>
        <dbReference type="ARBA" id="ARBA00023004"/>
    </source>
</evidence>
<feature type="compositionally biased region" description="Acidic residues" evidence="10">
    <location>
        <begin position="855"/>
        <end position="875"/>
    </location>
</feature>
<feature type="compositionally biased region" description="Basic and acidic residues" evidence="10">
    <location>
        <begin position="566"/>
        <end position="592"/>
    </location>
</feature>
<keyword evidence="8" id="KW-0503">Monooxygenase</keyword>
<dbReference type="EMBL" id="JAGKQM010000013">
    <property type="protein sequence ID" value="KAH0891678.1"/>
    <property type="molecule type" value="Genomic_DNA"/>
</dbReference>
<evidence type="ECO:0000313" key="13">
    <source>
        <dbReference type="Proteomes" id="UP000824890"/>
    </source>
</evidence>
<keyword evidence="11" id="KW-1133">Transmembrane helix</keyword>
<dbReference type="InterPro" id="IPR001128">
    <property type="entry name" value="Cyt_P450"/>
</dbReference>
<dbReference type="InterPro" id="IPR036396">
    <property type="entry name" value="Cyt_P450_sf"/>
</dbReference>
<evidence type="ECO:0000256" key="3">
    <source>
        <dbReference type="ARBA" id="ARBA00010617"/>
    </source>
</evidence>
<comment type="subcellular location">
    <subcellularLocation>
        <location evidence="2">Membrane</location>
    </subcellularLocation>
</comment>
<evidence type="ECO:0000256" key="11">
    <source>
        <dbReference type="SAM" id="Phobius"/>
    </source>
</evidence>
<keyword evidence="11" id="KW-0812">Transmembrane</keyword>
<feature type="compositionally biased region" description="Basic and acidic residues" evidence="10">
    <location>
        <begin position="829"/>
        <end position="854"/>
    </location>
</feature>
<feature type="compositionally biased region" description="Basic and acidic residues" evidence="10">
    <location>
        <begin position="522"/>
        <end position="547"/>
    </location>
</feature>
<feature type="compositionally biased region" description="Basic residues" evidence="10">
    <location>
        <begin position="928"/>
        <end position="937"/>
    </location>
</feature>
<keyword evidence="4" id="KW-0349">Heme</keyword>
<feature type="compositionally biased region" description="Basic and acidic residues" evidence="10">
    <location>
        <begin position="660"/>
        <end position="699"/>
    </location>
</feature>
<feature type="compositionally biased region" description="Acidic residues" evidence="10">
    <location>
        <begin position="623"/>
        <end position="659"/>
    </location>
</feature>
<feature type="region of interest" description="Disordered" evidence="10">
    <location>
        <begin position="746"/>
        <end position="886"/>
    </location>
</feature>
<dbReference type="PANTHER" id="PTHR47943">
    <property type="entry name" value="CYTOCHROME P450 93A3-LIKE"/>
    <property type="match status" value="1"/>
</dbReference>
<feature type="transmembrane region" description="Helical" evidence="11">
    <location>
        <begin position="12"/>
        <end position="31"/>
    </location>
</feature>
<keyword evidence="7" id="KW-0408">Iron</keyword>
<feature type="region of interest" description="Disordered" evidence="10">
    <location>
        <begin position="922"/>
        <end position="997"/>
    </location>
</feature>
<accession>A0ABQ8AGW2</accession>
<feature type="region of interest" description="Disordered" evidence="10">
    <location>
        <begin position="499"/>
        <end position="715"/>
    </location>
</feature>
<evidence type="ECO:0000256" key="1">
    <source>
        <dbReference type="ARBA" id="ARBA00001971"/>
    </source>
</evidence>
<name>A0ABQ8AGW2_BRANA</name>
<feature type="compositionally biased region" description="Basic and acidic residues" evidence="10">
    <location>
        <begin position="981"/>
        <end position="990"/>
    </location>
</feature>
<dbReference type="Pfam" id="PF00067">
    <property type="entry name" value="p450"/>
    <property type="match status" value="1"/>
</dbReference>
<feature type="compositionally biased region" description="Acidic residues" evidence="10">
    <location>
        <begin position="799"/>
        <end position="828"/>
    </location>
</feature>
<feature type="compositionally biased region" description="Acidic residues" evidence="10">
    <location>
        <begin position="548"/>
        <end position="565"/>
    </location>
</feature>
<proteinExistence type="inferred from homology"/>
<evidence type="ECO:0000256" key="6">
    <source>
        <dbReference type="ARBA" id="ARBA00023002"/>
    </source>
</evidence>
<reference evidence="12 13" key="1">
    <citation type="submission" date="2021-05" db="EMBL/GenBank/DDBJ databases">
        <title>Genome Assembly of Synthetic Allotetraploid Brassica napus Reveals Homoeologous Exchanges between Subgenomes.</title>
        <authorList>
            <person name="Davis J.T."/>
        </authorList>
    </citation>
    <scope>NUCLEOTIDE SEQUENCE [LARGE SCALE GENOMIC DNA]</scope>
    <source>
        <strain evidence="13">cv. Da-Ae</strain>
        <tissue evidence="12">Seedling</tissue>
    </source>
</reference>
<feature type="compositionally biased region" description="Basic residues" evidence="10">
    <location>
        <begin position="342"/>
        <end position="352"/>
    </location>
</feature>
<dbReference type="Proteomes" id="UP000824890">
    <property type="component" value="Unassembled WGS sequence"/>
</dbReference>
<feature type="region of interest" description="Disordered" evidence="10">
    <location>
        <begin position="341"/>
        <end position="427"/>
    </location>
</feature>
<evidence type="ECO:0000256" key="5">
    <source>
        <dbReference type="ARBA" id="ARBA00022723"/>
    </source>
</evidence>
<comment type="similarity">
    <text evidence="3">Belongs to the cytochrome P450 family.</text>
</comment>
<feature type="compositionally biased region" description="Basic and acidic residues" evidence="10">
    <location>
        <begin position="499"/>
        <end position="511"/>
    </location>
</feature>
<keyword evidence="9 11" id="KW-0472">Membrane</keyword>